<dbReference type="AlphaFoldDB" id="A0A2M8ENI8"/>
<dbReference type="InterPro" id="IPR018261">
    <property type="entry name" value="Ribosomal_bL27_CS"/>
</dbReference>
<comment type="caution">
    <text evidence="7">The sequence shown here is derived from an EMBL/GenBank/DDBJ whole genome shotgun (WGS) entry which is preliminary data.</text>
</comment>
<organism evidence="7 8">
    <name type="scientific">Candidatus Uhrbacteria bacterium CG_4_9_14_0_2_um_filter_41_50</name>
    <dbReference type="NCBI Taxonomy" id="1975031"/>
    <lineage>
        <taxon>Bacteria</taxon>
        <taxon>Candidatus Uhriibacteriota</taxon>
    </lineage>
</organism>
<evidence type="ECO:0000256" key="5">
    <source>
        <dbReference type="HAMAP-Rule" id="MF_00539"/>
    </source>
</evidence>
<dbReference type="EMBL" id="PFSI01000050">
    <property type="protein sequence ID" value="PJC24309.1"/>
    <property type="molecule type" value="Genomic_DNA"/>
</dbReference>
<dbReference type="GO" id="GO:1990904">
    <property type="term" value="C:ribonucleoprotein complex"/>
    <property type="evidence" value="ECO:0007669"/>
    <property type="project" value="UniProtKB-KW"/>
</dbReference>
<evidence type="ECO:0000256" key="1">
    <source>
        <dbReference type="ARBA" id="ARBA00010797"/>
    </source>
</evidence>
<evidence type="ECO:0000313" key="8">
    <source>
        <dbReference type="Proteomes" id="UP000230251"/>
    </source>
</evidence>
<reference evidence="8" key="1">
    <citation type="submission" date="2017-09" db="EMBL/GenBank/DDBJ databases">
        <title>Depth-based differentiation of microbial function through sediment-hosted aquifers and enrichment of novel symbionts in the deep terrestrial subsurface.</title>
        <authorList>
            <person name="Probst A.J."/>
            <person name="Ladd B."/>
            <person name="Jarett J.K."/>
            <person name="Geller-Mcgrath D.E."/>
            <person name="Sieber C.M.K."/>
            <person name="Emerson J.B."/>
            <person name="Anantharaman K."/>
            <person name="Thomas B.C."/>
            <person name="Malmstrom R."/>
            <person name="Stieglmeier M."/>
            <person name="Klingl A."/>
            <person name="Woyke T."/>
            <person name="Ryan C.M."/>
            <person name="Banfield J.F."/>
        </authorList>
    </citation>
    <scope>NUCLEOTIDE SEQUENCE [LARGE SCALE GENOMIC DNA]</scope>
</reference>
<evidence type="ECO:0000256" key="2">
    <source>
        <dbReference type="ARBA" id="ARBA00022980"/>
    </source>
</evidence>
<dbReference type="GO" id="GO:0005840">
    <property type="term" value="C:ribosome"/>
    <property type="evidence" value="ECO:0007669"/>
    <property type="project" value="UniProtKB-KW"/>
</dbReference>
<dbReference type="PRINTS" id="PR00063">
    <property type="entry name" value="RIBOSOMALL27"/>
</dbReference>
<evidence type="ECO:0000256" key="4">
    <source>
        <dbReference type="ARBA" id="ARBA00035175"/>
    </source>
</evidence>
<evidence type="ECO:0000313" key="7">
    <source>
        <dbReference type="EMBL" id="PJC24309.1"/>
    </source>
</evidence>
<evidence type="ECO:0000256" key="6">
    <source>
        <dbReference type="SAM" id="MobiDB-lite"/>
    </source>
</evidence>
<dbReference type="GO" id="GO:0006412">
    <property type="term" value="P:translation"/>
    <property type="evidence" value="ECO:0007669"/>
    <property type="project" value="UniProtKB-UniRule"/>
</dbReference>
<name>A0A2M8ENI8_9BACT</name>
<dbReference type="PROSITE" id="PS00831">
    <property type="entry name" value="RIBOSOMAL_L27"/>
    <property type="match status" value="1"/>
</dbReference>
<gene>
    <name evidence="5" type="primary">rpmA</name>
    <name evidence="7" type="ORF">CO057_03220</name>
</gene>
<dbReference type="PANTHER" id="PTHR15893:SF0">
    <property type="entry name" value="LARGE RIBOSOMAL SUBUNIT PROTEIN BL27M"/>
    <property type="match status" value="1"/>
</dbReference>
<evidence type="ECO:0000256" key="3">
    <source>
        <dbReference type="ARBA" id="ARBA00023274"/>
    </source>
</evidence>
<comment type="similarity">
    <text evidence="1 5">Belongs to the bacterial ribosomal protein bL27 family.</text>
</comment>
<keyword evidence="3 5" id="KW-0687">Ribonucleoprotein</keyword>
<dbReference type="SUPFAM" id="SSF110324">
    <property type="entry name" value="Ribosomal L27 protein-like"/>
    <property type="match status" value="1"/>
</dbReference>
<dbReference type="Proteomes" id="UP000230251">
    <property type="component" value="Unassembled WGS sequence"/>
</dbReference>
<dbReference type="FunFam" id="2.40.50.100:FF:000020">
    <property type="entry name" value="50S ribosomal protein L27"/>
    <property type="match status" value="1"/>
</dbReference>
<proteinExistence type="inferred from homology"/>
<dbReference type="HAMAP" id="MF_00539">
    <property type="entry name" value="Ribosomal_bL27"/>
    <property type="match status" value="1"/>
</dbReference>
<dbReference type="GO" id="GO:0003735">
    <property type="term" value="F:structural constituent of ribosome"/>
    <property type="evidence" value="ECO:0007669"/>
    <property type="project" value="InterPro"/>
</dbReference>
<dbReference type="InterPro" id="IPR001684">
    <property type="entry name" value="Ribosomal_bL27"/>
</dbReference>
<dbReference type="Gene3D" id="2.40.50.100">
    <property type="match status" value="1"/>
</dbReference>
<dbReference type="PANTHER" id="PTHR15893">
    <property type="entry name" value="RIBOSOMAL PROTEIN L27"/>
    <property type="match status" value="1"/>
</dbReference>
<dbReference type="Pfam" id="PF01016">
    <property type="entry name" value="Ribosomal_L27"/>
    <property type="match status" value="1"/>
</dbReference>
<keyword evidence="2 5" id="KW-0689">Ribosomal protein</keyword>
<accession>A0A2M8ENI8</accession>
<dbReference type="NCBIfam" id="TIGR00062">
    <property type="entry name" value="L27"/>
    <property type="match status" value="1"/>
</dbReference>
<sequence length="90" mass="9865">MAHKKAQGSTSNGRDSIAKRLGLKKSDGEVVKSGQIIIRQRGTKYHPGKGVGLGRDFTIFAMQEGKVKFSKKIMPNFTGKLKQKTFVSVV</sequence>
<protein>
    <recommendedName>
        <fullName evidence="4 5">Large ribosomal subunit protein bL27</fullName>
    </recommendedName>
</protein>
<feature type="region of interest" description="Disordered" evidence="6">
    <location>
        <begin position="1"/>
        <end position="21"/>
    </location>
</feature>